<dbReference type="InterPro" id="IPR013249">
    <property type="entry name" value="RNA_pol_sigma70_r4_t2"/>
</dbReference>
<dbReference type="SUPFAM" id="SSF88659">
    <property type="entry name" value="Sigma3 and sigma4 domains of RNA polymerase sigma factors"/>
    <property type="match status" value="1"/>
</dbReference>
<dbReference type="PANTHER" id="PTHR43133:SF8">
    <property type="entry name" value="RNA POLYMERASE SIGMA FACTOR HI_1459-RELATED"/>
    <property type="match status" value="1"/>
</dbReference>
<dbReference type="InterPro" id="IPR013325">
    <property type="entry name" value="RNA_pol_sigma_r2"/>
</dbReference>
<keyword evidence="3 6" id="KW-0731">Sigma factor</keyword>
<dbReference type="Proteomes" id="UP001629214">
    <property type="component" value="Unassembled WGS sequence"/>
</dbReference>
<dbReference type="RefSeq" id="WP_408167723.1">
    <property type="nucleotide sequence ID" value="NZ_JAQQFR010000005.1"/>
</dbReference>
<dbReference type="InterPro" id="IPR007627">
    <property type="entry name" value="RNA_pol_sigma70_r2"/>
</dbReference>
<evidence type="ECO:0000256" key="1">
    <source>
        <dbReference type="ARBA" id="ARBA00010641"/>
    </source>
</evidence>
<comment type="caution">
    <text evidence="9">The sequence shown here is derived from an EMBL/GenBank/DDBJ whole genome shotgun (WGS) entry which is preliminary data.</text>
</comment>
<gene>
    <name evidence="9" type="ORF">PQR63_10055</name>
</gene>
<keyword evidence="2 6" id="KW-0805">Transcription regulation</keyword>
<feature type="domain" description="RNA polymerase sigma factor 70 region 4 type 2" evidence="8">
    <location>
        <begin position="123"/>
        <end position="173"/>
    </location>
</feature>
<dbReference type="PANTHER" id="PTHR43133">
    <property type="entry name" value="RNA POLYMERASE ECF-TYPE SIGMA FACTO"/>
    <property type="match status" value="1"/>
</dbReference>
<dbReference type="EMBL" id="JAQQFR010000005">
    <property type="protein sequence ID" value="MFL9878727.1"/>
    <property type="molecule type" value="Genomic_DNA"/>
</dbReference>
<protein>
    <recommendedName>
        <fullName evidence="6">RNA polymerase sigma factor</fullName>
    </recommendedName>
</protein>
<feature type="domain" description="RNA polymerase sigma-70 region 2" evidence="7">
    <location>
        <begin position="14"/>
        <end position="75"/>
    </location>
</feature>
<keyword evidence="5 6" id="KW-0804">Transcription</keyword>
<dbReference type="NCBIfam" id="TIGR02937">
    <property type="entry name" value="sigma70-ECF"/>
    <property type="match status" value="1"/>
</dbReference>
<dbReference type="NCBIfam" id="TIGR02943">
    <property type="entry name" value="Sig70_famx1"/>
    <property type="match status" value="1"/>
</dbReference>
<name>A0ABW8Z6Q4_9BURK</name>
<proteinExistence type="inferred from homology"/>
<evidence type="ECO:0000256" key="5">
    <source>
        <dbReference type="ARBA" id="ARBA00023163"/>
    </source>
</evidence>
<evidence type="ECO:0000259" key="8">
    <source>
        <dbReference type="Pfam" id="PF08281"/>
    </source>
</evidence>
<dbReference type="InterPro" id="IPR014284">
    <property type="entry name" value="RNA_pol_sigma-70_dom"/>
</dbReference>
<dbReference type="Gene3D" id="1.10.10.10">
    <property type="entry name" value="Winged helix-like DNA-binding domain superfamily/Winged helix DNA-binding domain"/>
    <property type="match status" value="1"/>
</dbReference>
<organism evidence="9 10">
    <name type="scientific">Herbaspirillum rhizosphaerae</name>
    <dbReference type="NCBI Taxonomy" id="346179"/>
    <lineage>
        <taxon>Bacteria</taxon>
        <taxon>Pseudomonadati</taxon>
        <taxon>Pseudomonadota</taxon>
        <taxon>Betaproteobacteria</taxon>
        <taxon>Burkholderiales</taxon>
        <taxon>Oxalobacteraceae</taxon>
        <taxon>Herbaspirillum</taxon>
    </lineage>
</organism>
<dbReference type="SUPFAM" id="SSF88946">
    <property type="entry name" value="Sigma2 domain of RNA polymerase sigma factors"/>
    <property type="match status" value="1"/>
</dbReference>
<evidence type="ECO:0000256" key="4">
    <source>
        <dbReference type="ARBA" id="ARBA00023125"/>
    </source>
</evidence>
<keyword evidence="4 6" id="KW-0238">DNA-binding</keyword>
<evidence type="ECO:0000313" key="10">
    <source>
        <dbReference type="Proteomes" id="UP001629214"/>
    </source>
</evidence>
<evidence type="ECO:0000256" key="2">
    <source>
        <dbReference type="ARBA" id="ARBA00023015"/>
    </source>
</evidence>
<reference evidence="9 10" key="1">
    <citation type="journal article" date="2024" name="Chem. Sci.">
        <title>Discovery of megapolipeptins by genome mining of a Burkholderiales bacteria collection.</title>
        <authorList>
            <person name="Paulo B.S."/>
            <person name="Recchia M.J.J."/>
            <person name="Lee S."/>
            <person name="Fergusson C.H."/>
            <person name="Romanowski S.B."/>
            <person name="Hernandez A."/>
            <person name="Krull N."/>
            <person name="Liu D.Y."/>
            <person name="Cavanagh H."/>
            <person name="Bos A."/>
            <person name="Gray C.A."/>
            <person name="Murphy B.T."/>
            <person name="Linington R.G."/>
            <person name="Eustaquio A.S."/>
        </authorList>
    </citation>
    <scope>NUCLEOTIDE SEQUENCE [LARGE SCALE GENOMIC DNA]</scope>
    <source>
        <strain evidence="9 10">RL21-008-BIB-B</strain>
    </source>
</reference>
<keyword evidence="10" id="KW-1185">Reference proteome</keyword>
<comment type="similarity">
    <text evidence="1 6">Belongs to the sigma-70 factor family. ECF subfamily.</text>
</comment>
<dbReference type="InterPro" id="IPR036388">
    <property type="entry name" value="WH-like_DNA-bd_sf"/>
</dbReference>
<dbReference type="Gene3D" id="1.10.1740.10">
    <property type="match status" value="1"/>
</dbReference>
<evidence type="ECO:0000256" key="3">
    <source>
        <dbReference type="ARBA" id="ARBA00023082"/>
    </source>
</evidence>
<sequence length="189" mass="21503">MADKSFEQSVIAERSMLVKFARLHLQEDAAEDVAQETLLAALQNAAGFSGKSSLRTWLVGILKHKIVDLIRKEKKYVQITQEETGDPTDFDVLFDDTGHWAEAPADWGNPAETLQQSQFFDIMDFCLNKLSPVMARVFSMRELFEFEIAEICKELKITASNCSVLLYRARMQLRLCLDQNWFDGRTSGA</sequence>
<dbReference type="Pfam" id="PF08281">
    <property type="entry name" value="Sigma70_r4_2"/>
    <property type="match status" value="1"/>
</dbReference>
<dbReference type="InterPro" id="IPR014289">
    <property type="entry name" value="RNA_pol_sigma-24-rel"/>
</dbReference>
<evidence type="ECO:0000259" key="7">
    <source>
        <dbReference type="Pfam" id="PF04542"/>
    </source>
</evidence>
<evidence type="ECO:0000256" key="6">
    <source>
        <dbReference type="RuleBase" id="RU000716"/>
    </source>
</evidence>
<dbReference type="InterPro" id="IPR000838">
    <property type="entry name" value="RNA_pol_sigma70_ECF_CS"/>
</dbReference>
<dbReference type="InterPro" id="IPR039425">
    <property type="entry name" value="RNA_pol_sigma-70-like"/>
</dbReference>
<accession>A0ABW8Z6Q4</accession>
<dbReference type="Pfam" id="PF04542">
    <property type="entry name" value="Sigma70_r2"/>
    <property type="match status" value="1"/>
</dbReference>
<dbReference type="PROSITE" id="PS01063">
    <property type="entry name" value="SIGMA70_ECF"/>
    <property type="match status" value="1"/>
</dbReference>
<dbReference type="InterPro" id="IPR013324">
    <property type="entry name" value="RNA_pol_sigma_r3/r4-like"/>
</dbReference>
<evidence type="ECO:0000313" key="9">
    <source>
        <dbReference type="EMBL" id="MFL9878727.1"/>
    </source>
</evidence>